<evidence type="ECO:0000313" key="1">
    <source>
        <dbReference type="EMBL" id="MBB6400543.1"/>
    </source>
</evidence>
<comment type="caution">
    <text evidence="1">The sequence shown here is derived from an EMBL/GenBank/DDBJ whole genome shotgun (WGS) entry which is preliminary data.</text>
</comment>
<dbReference type="Proteomes" id="UP000546324">
    <property type="component" value="Unassembled WGS sequence"/>
</dbReference>
<organism evidence="1 2">
    <name type="scientific">Actinomadura coerulea</name>
    <dbReference type="NCBI Taxonomy" id="46159"/>
    <lineage>
        <taxon>Bacteria</taxon>
        <taxon>Bacillati</taxon>
        <taxon>Actinomycetota</taxon>
        <taxon>Actinomycetes</taxon>
        <taxon>Streptosporangiales</taxon>
        <taxon>Thermomonosporaceae</taxon>
        <taxon>Actinomadura</taxon>
    </lineage>
</organism>
<sequence length="183" mass="20323">MNRTEALKLAVEHVNSMCRPGPLGAGAPIERRAEAVERFARFLLEDDADTVDISTLSERPGTETLRVDAAEAAGFPLPGTRYRDNDGDVWIVRQGGGLSLDQPRNEGRNGHSTLAEVRSEWGPLTRLEDADPDRLTPGDRYRDGEGDVWTVYPDGLLYLTDRTPGRTLDYVREQYHSATKLEG</sequence>
<keyword evidence="2" id="KW-1185">Reference proteome</keyword>
<dbReference type="RefSeq" id="WP_185033157.1">
    <property type="nucleotide sequence ID" value="NZ_JACHMQ010000001.1"/>
</dbReference>
<protein>
    <submittedName>
        <fullName evidence="1">Uncharacterized protein</fullName>
    </submittedName>
</protein>
<gene>
    <name evidence="1" type="ORF">BKA00_007457</name>
</gene>
<name>A0A7X0G6W7_9ACTN</name>
<dbReference type="NCBIfam" id="NF038082">
    <property type="entry name" value="phiSA1p31"/>
    <property type="match status" value="1"/>
</dbReference>
<proteinExistence type="predicted"/>
<accession>A0A7X0G6W7</accession>
<dbReference type="AlphaFoldDB" id="A0A7X0G6W7"/>
<evidence type="ECO:0000313" key="2">
    <source>
        <dbReference type="Proteomes" id="UP000546324"/>
    </source>
</evidence>
<dbReference type="EMBL" id="JACHMQ010000001">
    <property type="protein sequence ID" value="MBB6400543.1"/>
    <property type="molecule type" value="Genomic_DNA"/>
</dbReference>
<reference evidence="1 2" key="1">
    <citation type="submission" date="2020-08" db="EMBL/GenBank/DDBJ databases">
        <title>Sequencing the genomes of 1000 actinobacteria strains.</title>
        <authorList>
            <person name="Klenk H.-P."/>
        </authorList>
    </citation>
    <scope>NUCLEOTIDE SEQUENCE [LARGE SCALE GENOMIC DNA]</scope>
    <source>
        <strain evidence="1 2">DSM 43675</strain>
    </source>
</reference>